<dbReference type="InterPro" id="IPR011701">
    <property type="entry name" value="MFS"/>
</dbReference>
<evidence type="ECO:0008006" key="5">
    <source>
        <dbReference type="Google" id="ProtNLM"/>
    </source>
</evidence>
<feature type="transmembrane region" description="Helical" evidence="2">
    <location>
        <begin position="12"/>
        <end position="36"/>
    </location>
</feature>
<feature type="transmembrane region" description="Helical" evidence="2">
    <location>
        <begin position="142"/>
        <end position="164"/>
    </location>
</feature>
<reference evidence="3" key="1">
    <citation type="submission" date="2022-08" db="UniProtKB">
        <authorList>
            <consortium name="EnsemblMetazoa"/>
        </authorList>
    </citation>
    <scope>IDENTIFICATION</scope>
    <source>
        <strain evidence="3">05x7-T-G4-1.051#20</strain>
    </source>
</reference>
<dbReference type="PANTHER" id="PTHR11360">
    <property type="entry name" value="MONOCARBOXYLATE TRANSPORTER"/>
    <property type="match status" value="1"/>
</dbReference>
<proteinExistence type="predicted"/>
<evidence type="ECO:0000256" key="1">
    <source>
        <dbReference type="SAM" id="MobiDB-lite"/>
    </source>
</evidence>
<dbReference type="Pfam" id="PF07690">
    <property type="entry name" value="MFS_1"/>
    <property type="match status" value="1"/>
</dbReference>
<dbReference type="EnsemblMetazoa" id="G14983.5">
    <property type="protein sequence ID" value="G14983.5:cds"/>
    <property type="gene ID" value="G14983"/>
</dbReference>
<dbReference type="Proteomes" id="UP000005408">
    <property type="component" value="Unassembled WGS sequence"/>
</dbReference>
<keyword evidence="2" id="KW-0812">Transmembrane</keyword>
<feature type="transmembrane region" description="Helical" evidence="2">
    <location>
        <begin position="56"/>
        <end position="76"/>
    </location>
</feature>
<feature type="transmembrane region" description="Helical" evidence="2">
    <location>
        <begin position="109"/>
        <end position="135"/>
    </location>
</feature>
<keyword evidence="2" id="KW-0472">Membrane</keyword>
<feature type="transmembrane region" description="Helical" evidence="2">
    <location>
        <begin position="83"/>
        <end position="103"/>
    </location>
</feature>
<dbReference type="InterPro" id="IPR050327">
    <property type="entry name" value="Proton-linked_MCT"/>
</dbReference>
<dbReference type="InterPro" id="IPR036259">
    <property type="entry name" value="MFS_trans_sf"/>
</dbReference>
<dbReference type="PANTHER" id="PTHR11360:SF284">
    <property type="entry name" value="EG:103B4.3 PROTEIN-RELATED"/>
    <property type="match status" value="1"/>
</dbReference>
<keyword evidence="2" id="KW-1133">Transmembrane helix</keyword>
<feature type="transmembrane region" description="Helical" evidence="2">
    <location>
        <begin position="272"/>
        <end position="293"/>
    </location>
</feature>
<dbReference type="AlphaFoldDB" id="A0A8W8IM81"/>
<evidence type="ECO:0000256" key="2">
    <source>
        <dbReference type="SAM" id="Phobius"/>
    </source>
</evidence>
<name>A0A8W8IM81_MAGGI</name>
<feature type="transmembrane region" description="Helical" evidence="2">
    <location>
        <begin position="170"/>
        <end position="191"/>
    </location>
</feature>
<evidence type="ECO:0000313" key="3">
    <source>
        <dbReference type="EnsemblMetazoa" id="G14983.5:cds"/>
    </source>
</evidence>
<sequence length="412" mass="45611">MVVSRRFSDVDGGWAWAVLGASFLSLLLNGCLLYGVGITHVALLRFYKESDTYTSFVGSLFCSLLQLVGPIASLLINVFNCRLTMIIGGIFIFIGCALTYFAHSLNVALITYGIIAGIGNGLVATPPLVAVGYYFRKKRGIAVGLAVSGAGAGMFISGPLFQYLFDAYGFQGAMLILGGLFANQIVLGCIMRPSQTETFHKELRSKDKDVLDLEHTVRHADLTSAQFLCRERFHRATGGVPYFPDWVIGDFWTCYNRNGCFMIDNGGTYETTFYISGFLLIASSLLTLVSTFWRKDFGDQKTYEYDIPAEDQSKKNSTFLTQSGLLAGSMIIQADEKIGSASSLNLRLAHAQKRFPNEPGNRDSEESLFKNVMRRHLQASRDEKNSQHSLFKDPNSATNDGEFTIHIREIDE</sequence>
<protein>
    <recommendedName>
        <fullName evidence="5">Monocarboxylate transporter 12</fullName>
    </recommendedName>
</protein>
<dbReference type="Gene3D" id="1.20.1250.20">
    <property type="entry name" value="MFS general substrate transporter like domains"/>
    <property type="match status" value="1"/>
</dbReference>
<accession>A0A8W8IM81</accession>
<keyword evidence="4" id="KW-1185">Reference proteome</keyword>
<dbReference type="SUPFAM" id="SSF103473">
    <property type="entry name" value="MFS general substrate transporter"/>
    <property type="match status" value="1"/>
</dbReference>
<organism evidence="3 4">
    <name type="scientific">Magallana gigas</name>
    <name type="common">Pacific oyster</name>
    <name type="synonym">Crassostrea gigas</name>
    <dbReference type="NCBI Taxonomy" id="29159"/>
    <lineage>
        <taxon>Eukaryota</taxon>
        <taxon>Metazoa</taxon>
        <taxon>Spiralia</taxon>
        <taxon>Lophotrochozoa</taxon>
        <taxon>Mollusca</taxon>
        <taxon>Bivalvia</taxon>
        <taxon>Autobranchia</taxon>
        <taxon>Pteriomorphia</taxon>
        <taxon>Ostreida</taxon>
        <taxon>Ostreoidea</taxon>
        <taxon>Ostreidae</taxon>
        <taxon>Magallana</taxon>
    </lineage>
</organism>
<evidence type="ECO:0000313" key="4">
    <source>
        <dbReference type="Proteomes" id="UP000005408"/>
    </source>
</evidence>
<feature type="region of interest" description="Disordered" evidence="1">
    <location>
        <begin position="378"/>
        <end position="403"/>
    </location>
</feature>
<dbReference type="GO" id="GO:0008028">
    <property type="term" value="F:monocarboxylic acid transmembrane transporter activity"/>
    <property type="evidence" value="ECO:0007669"/>
    <property type="project" value="TreeGrafter"/>
</dbReference>